<dbReference type="EMBL" id="JAKKDU010000012">
    <property type="protein sequence ID" value="MCF7568845.1"/>
    <property type="molecule type" value="Genomic_DNA"/>
</dbReference>
<dbReference type="AlphaFoldDB" id="A0AAE3ERP1"/>
<proteinExistence type="predicted"/>
<protein>
    <submittedName>
        <fullName evidence="5">Saccharopine dehydrogenase NADP-binding domain-containing protein</fullName>
    </submittedName>
</protein>
<dbReference type="GO" id="GO:0019878">
    <property type="term" value="P:lysine biosynthetic process via aminoadipic acid"/>
    <property type="evidence" value="ECO:0007669"/>
    <property type="project" value="TreeGrafter"/>
</dbReference>
<dbReference type="SUPFAM" id="SSF51735">
    <property type="entry name" value="NAD(P)-binding Rossmann-fold domains"/>
    <property type="match status" value="1"/>
</dbReference>
<sequence>MKKKVLILGAGMIVKPIVHYLLDNNVEVTLASRTKEKAEKVLDGYSNGSAVAWSVGQDDILNDLIINHDLVVSLLPYIHHVMVAKRCIFNKTNMLTTSYVSKEMKDLDKDAKEAGVIILNELGVDPGFDHMTAMEIIDRVHGEGGSVNEFYSLCGALCAPEASNNPFKYKFSWSPKGVVMASNNDAQFLKNGKVVKIETSGLFKNPLKINFPNIGNMEVYPNRDSLEYISIYDIPEVKTMYRGTFRYKNWCEALDLLKELKLTTYAKLNLKGKTFAEITANLNGFDVKSLKQEIKDKFKIDDSNSGLKAIEWLGVLDTTPVHLEKGSAFDLVSDLMVEKMMLGKTERDMVIMQHIFKITKSNGDKETIVSRLLDYGNKDYTSIARTVALPAAIGVKLILEEKITDTGVHIPIKKSIYAPILKELKALGISMNEQIEDVILG</sequence>
<keyword evidence="6" id="KW-1185">Reference proteome</keyword>
<keyword evidence="2" id="KW-0560">Oxidoreductase</keyword>
<name>A0AAE3ERP1_9FLAO</name>
<keyword evidence="1" id="KW-0521">NADP</keyword>
<dbReference type="Pfam" id="PF16653">
    <property type="entry name" value="Sacchrp_dh_C"/>
    <property type="match status" value="1"/>
</dbReference>
<evidence type="ECO:0000313" key="5">
    <source>
        <dbReference type="EMBL" id="MCF7568845.1"/>
    </source>
</evidence>
<dbReference type="PANTHER" id="PTHR11133">
    <property type="entry name" value="SACCHAROPINE DEHYDROGENASE"/>
    <property type="match status" value="1"/>
</dbReference>
<gene>
    <name evidence="5" type="ORF">L3X37_10795</name>
</gene>
<dbReference type="PANTHER" id="PTHR11133:SF23">
    <property type="entry name" value="SACCHAROPINE DEHYDROGENASE [NAD(+), L-LYSINE-FORMING]"/>
    <property type="match status" value="1"/>
</dbReference>
<feature type="domain" description="Saccharopine dehydrogenase NADP binding" evidence="3">
    <location>
        <begin position="5"/>
        <end position="119"/>
    </location>
</feature>
<organism evidence="5 6">
    <name type="scientific">Wocania arenilitoris</name>
    <dbReference type="NCBI Taxonomy" id="2044858"/>
    <lineage>
        <taxon>Bacteria</taxon>
        <taxon>Pseudomonadati</taxon>
        <taxon>Bacteroidota</taxon>
        <taxon>Flavobacteriia</taxon>
        <taxon>Flavobacteriales</taxon>
        <taxon>Flavobacteriaceae</taxon>
        <taxon>Wocania</taxon>
    </lineage>
</organism>
<dbReference type="InterPro" id="IPR032095">
    <property type="entry name" value="Sacchrp_dh-like_C"/>
</dbReference>
<dbReference type="Gene3D" id="1.10.1870.10">
    <property type="entry name" value="Domain 3, Saccharopine reductase"/>
    <property type="match status" value="1"/>
</dbReference>
<dbReference type="GO" id="GO:0005737">
    <property type="term" value="C:cytoplasm"/>
    <property type="evidence" value="ECO:0007669"/>
    <property type="project" value="TreeGrafter"/>
</dbReference>
<accession>A0AAE3ERP1</accession>
<dbReference type="FunFam" id="3.30.360.10:FF:000008">
    <property type="entry name" value="Alpha-aminoadipic semialdehyde synthase, mitochondrial"/>
    <property type="match status" value="1"/>
</dbReference>
<evidence type="ECO:0000256" key="2">
    <source>
        <dbReference type="ARBA" id="ARBA00023002"/>
    </source>
</evidence>
<dbReference type="Proteomes" id="UP001199795">
    <property type="component" value="Unassembled WGS sequence"/>
</dbReference>
<evidence type="ECO:0000256" key="1">
    <source>
        <dbReference type="ARBA" id="ARBA00022857"/>
    </source>
</evidence>
<dbReference type="InterPro" id="IPR005097">
    <property type="entry name" value="Sacchrp_dh_NADP-bd"/>
</dbReference>
<evidence type="ECO:0000259" key="4">
    <source>
        <dbReference type="Pfam" id="PF16653"/>
    </source>
</evidence>
<comment type="caution">
    <text evidence="5">The sequence shown here is derived from an EMBL/GenBank/DDBJ whole genome shotgun (WGS) entry which is preliminary data.</text>
</comment>
<dbReference type="FunFam" id="3.40.50.720:FF:000072">
    <property type="entry name" value="Saccharopine dehydrogenase [NADP(+), L-glutamate-forming]"/>
    <property type="match status" value="1"/>
</dbReference>
<dbReference type="Gene3D" id="3.40.50.720">
    <property type="entry name" value="NAD(P)-binding Rossmann-like Domain"/>
    <property type="match status" value="1"/>
</dbReference>
<dbReference type="Gene3D" id="3.30.360.10">
    <property type="entry name" value="Dihydrodipicolinate Reductase, domain 2"/>
    <property type="match status" value="1"/>
</dbReference>
<evidence type="ECO:0000259" key="3">
    <source>
        <dbReference type="Pfam" id="PF03435"/>
    </source>
</evidence>
<evidence type="ECO:0000313" key="6">
    <source>
        <dbReference type="Proteomes" id="UP001199795"/>
    </source>
</evidence>
<dbReference type="SUPFAM" id="SSF55347">
    <property type="entry name" value="Glyceraldehyde-3-phosphate dehydrogenase-like, C-terminal domain"/>
    <property type="match status" value="1"/>
</dbReference>
<dbReference type="RefSeq" id="WP_237240182.1">
    <property type="nucleotide sequence ID" value="NZ_JAKKDU010000012.1"/>
</dbReference>
<dbReference type="InterPro" id="IPR051168">
    <property type="entry name" value="AASS"/>
</dbReference>
<dbReference type="InterPro" id="IPR036291">
    <property type="entry name" value="NAD(P)-bd_dom_sf"/>
</dbReference>
<dbReference type="GO" id="GO:0004753">
    <property type="term" value="F:saccharopine dehydrogenase activity"/>
    <property type="evidence" value="ECO:0007669"/>
    <property type="project" value="TreeGrafter"/>
</dbReference>
<dbReference type="Pfam" id="PF03435">
    <property type="entry name" value="Sacchrp_dh_NADP"/>
    <property type="match status" value="1"/>
</dbReference>
<feature type="domain" description="Saccharopine dehydrogenase-like C-terminal" evidence="4">
    <location>
        <begin position="123"/>
        <end position="429"/>
    </location>
</feature>
<reference evidence="5" key="1">
    <citation type="submission" date="2022-01" db="EMBL/GenBank/DDBJ databases">
        <title>Draft genome sequence of Sabulilitoribacter arenilitoris KCTC 52401.</title>
        <authorList>
            <person name="Oh J.-S."/>
        </authorList>
    </citation>
    <scope>NUCLEOTIDE SEQUENCE</scope>
    <source>
        <strain evidence="5">HMF6543</strain>
    </source>
</reference>